<dbReference type="EMBL" id="CADCUC010000151">
    <property type="protein sequence ID" value="CAA9316901.1"/>
    <property type="molecule type" value="Genomic_DNA"/>
</dbReference>
<feature type="region of interest" description="Disordered" evidence="1">
    <location>
        <begin position="196"/>
        <end position="326"/>
    </location>
</feature>
<sequence>ERGLERGAGLCGHAAAHRPARARRSRPAGGRDRGLRPPLGLVAVPRLHEDQHLRAVRELHPLGHPALHPHGRAGRALGSVDGAVSRRERLCRPFPRRAGDGGDRGLHGVRGDLRLLGRHHGHLRASGPAGVAALRLRRRLCDRHGRGRGHLGDPDPALGDPRRLRHLDRAEHRQAVHGGLRAGRHGGAVLLRGHLPCGAPPPGAGAPAREGGRRGENPLAAGRVADPARRPRGGRRHLWRRLHPDRGRGRGCHRHAAGRARRAEPGLGRDQDEPDPDRRNLGHDLHHPARRGGVQRLPGAVATADGRGRNGHEPRAASLCGDGEPSPVLHPARRRHGRAGHDPAHAAALLPHRLGARLRPPAGRAGNLVRHPGADRRRHRPHRPADRAQRLRGQRRGPGRADLADLPRRAALHRRRRGAPRALRRLSRVVADPGALVVL</sequence>
<evidence type="ECO:0000256" key="1">
    <source>
        <dbReference type="SAM" id="MobiDB-lite"/>
    </source>
</evidence>
<organism evidence="2">
    <name type="scientific">uncultured Microvirga sp</name>
    <dbReference type="NCBI Taxonomy" id="412392"/>
    <lineage>
        <taxon>Bacteria</taxon>
        <taxon>Pseudomonadati</taxon>
        <taxon>Pseudomonadota</taxon>
        <taxon>Alphaproteobacteria</taxon>
        <taxon>Hyphomicrobiales</taxon>
        <taxon>Methylobacteriaceae</taxon>
        <taxon>Microvirga</taxon>
        <taxon>environmental samples</taxon>
    </lineage>
</organism>
<feature type="compositionally biased region" description="Basic residues" evidence="1">
    <location>
        <begin position="15"/>
        <end position="26"/>
    </location>
</feature>
<feature type="compositionally biased region" description="Basic and acidic residues" evidence="1">
    <location>
        <begin position="306"/>
        <end position="315"/>
    </location>
</feature>
<reference evidence="2" key="1">
    <citation type="submission" date="2020-02" db="EMBL/GenBank/DDBJ databases">
        <authorList>
            <person name="Meier V. D."/>
        </authorList>
    </citation>
    <scope>NUCLEOTIDE SEQUENCE</scope>
    <source>
        <strain evidence="2">AVDCRST_MAG90</strain>
    </source>
</reference>
<feature type="compositionally biased region" description="Basic residues" evidence="1">
    <location>
        <begin position="249"/>
        <end position="260"/>
    </location>
</feature>
<gene>
    <name evidence="2" type="ORF">AVDCRST_MAG90-872</name>
</gene>
<protein>
    <submittedName>
        <fullName evidence="2">Uncharacterized protein</fullName>
    </submittedName>
</protein>
<accession>A0A6J4L1H7</accession>
<feature type="non-terminal residue" evidence="2">
    <location>
        <position position="439"/>
    </location>
</feature>
<feature type="region of interest" description="Disordered" evidence="1">
    <location>
        <begin position="358"/>
        <end position="406"/>
    </location>
</feature>
<feature type="non-terminal residue" evidence="2">
    <location>
        <position position="1"/>
    </location>
</feature>
<feature type="region of interest" description="Disordered" evidence="1">
    <location>
        <begin position="1"/>
        <end position="37"/>
    </location>
</feature>
<dbReference type="AlphaFoldDB" id="A0A6J4L1H7"/>
<feature type="compositionally biased region" description="Basic residues" evidence="1">
    <location>
        <begin position="230"/>
        <end position="241"/>
    </location>
</feature>
<evidence type="ECO:0000313" key="2">
    <source>
        <dbReference type="EMBL" id="CAA9316901.1"/>
    </source>
</evidence>
<name>A0A6J4L1H7_9HYPH</name>
<feature type="compositionally biased region" description="Basic and acidic residues" evidence="1">
    <location>
        <begin position="261"/>
        <end position="287"/>
    </location>
</feature>
<proteinExistence type="predicted"/>